<proteinExistence type="predicted"/>
<accession>A0ABX0S2U1</accession>
<name>A0ABX0S2U1_9GAMM</name>
<organism evidence="1 2">
    <name type="scientific">Candidatus Pantoea communis</name>
    <dbReference type="NCBI Taxonomy" id="2608354"/>
    <lineage>
        <taxon>Bacteria</taxon>
        <taxon>Pseudomonadati</taxon>
        <taxon>Pseudomonadota</taxon>
        <taxon>Gammaproteobacteria</taxon>
        <taxon>Enterobacterales</taxon>
        <taxon>Erwiniaceae</taxon>
        <taxon>Pantoea</taxon>
    </lineage>
</organism>
<dbReference type="EMBL" id="VWXC01000038">
    <property type="protein sequence ID" value="NIG22304.1"/>
    <property type="molecule type" value="Genomic_DNA"/>
</dbReference>
<dbReference type="Proteomes" id="UP001515780">
    <property type="component" value="Unassembled WGS sequence"/>
</dbReference>
<evidence type="ECO:0000313" key="2">
    <source>
        <dbReference type="Proteomes" id="UP001515780"/>
    </source>
</evidence>
<comment type="caution">
    <text evidence="1">The sequence shown here is derived from an EMBL/GenBank/DDBJ whole genome shotgun (WGS) entry which is preliminary data.</text>
</comment>
<gene>
    <name evidence="1" type="ORF">F3J37_27015</name>
</gene>
<keyword evidence="2" id="KW-1185">Reference proteome</keyword>
<reference evidence="1 2" key="1">
    <citation type="journal article" date="2019" name="bioRxiv">
        <title>Bacteria contribute to plant secondary compound degradation in a generalist herbivore system.</title>
        <authorList>
            <person name="Francoeur C.B."/>
            <person name="Khadempour L."/>
            <person name="Moreira-Soto R.D."/>
            <person name="Gotting K."/>
            <person name="Book A.J."/>
            <person name="Pinto-Tomas A.A."/>
            <person name="Keefover-Ring K."/>
            <person name="Currie C.R."/>
        </authorList>
    </citation>
    <scope>NUCLEOTIDE SEQUENCE [LARGE SCALE GENOMIC DNA]</scope>
    <source>
        <strain evidence="1">Al-1710</strain>
    </source>
</reference>
<evidence type="ECO:0000313" key="1">
    <source>
        <dbReference type="EMBL" id="NIG22304.1"/>
    </source>
</evidence>
<protein>
    <submittedName>
        <fullName evidence="1">DUF2767 family protein</fullName>
    </submittedName>
</protein>
<sequence>MHQIQTEETRMKDSEVELTESLYWEACRITGMICLNLADRGQQTDRNRLIRELVTLVKASEKENEVCNPSLIFAIEQLRGDDPDEVRLHS</sequence>